<gene>
    <name evidence="5" type="ORF">DF220_07240</name>
</gene>
<sequence length="277" mass="31243">MLLQLHSHPVLRSPQCADATLSTNNAFVNSRCISFLCYIHLVTRQGSAETLSSRMYAVIRDAILMGEVEPGSRLQTAALAEKYDSSTTVVREALTRLSTERIVRNIPQRGFFVQELSIDELDDLGRVRIHNDTFGLRLAVERGDLEWENLIITTHHRLSRVPRRDPQLPAVTRLEWTDAHRAFHLALLAACRIDIVQQVAAVVFDSTELYRRWAAPSFKPAHHDIDREHEQILQAALDRDVDRAAELLASHYGHSHAIMLKAGLALPERAAQSSHEA</sequence>
<dbReference type="InterPro" id="IPR000524">
    <property type="entry name" value="Tscrpt_reg_HTH_GntR"/>
</dbReference>
<dbReference type="SUPFAM" id="SSF46785">
    <property type="entry name" value="Winged helix' DNA-binding domain"/>
    <property type="match status" value="1"/>
</dbReference>
<keyword evidence="1" id="KW-0805">Transcription regulation</keyword>
<evidence type="ECO:0000256" key="3">
    <source>
        <dbReference type="ARBA" id="ARBA00023163"/>
    </source>
</evidence>
<dbReference type="AlphaFoldDB" id="A0A2U1T1J0"/>
<dbReference type="PANTHER" id="PTHR43537:SF20">
    <property type="entry name" value="HTH-TYPE TRANSCRIPTIONAL REPRESSOR GLAR"/>
    <property type="match status" value="1"/>
</dbReference>
<dbReference type="InterPro" id="IPR036390">
    <property type="entry name" value="WH_DNA-bd_sf"/>
</dbReference>
<dbReference type="EMBL" id="QEEX01000001">
    <property type="protein sequence ID" value="PWB97643.1"/>
    <property type="molecule type" value="Genomic_DNA"/>
</dbReference>
<dbReference type="InterPro" id="IPR011711">
    <property type="entry name" value="GntR_C"/>
</dbReference>
<proteinExistence type="predicted"/>
<feature type="domain" description="HTH gntR-type" evidence="4">
    <location>
        <begin position="49"/>
        <end position="116"/>
    </location>
</feature>
<dbReference type="SUPFAM" id="SSF48008">
    <property type="entry name" value="GntR ligand-binding domain-like"/>
    <property type="match status" value="1"/>
</dbReference>
<dbReference type="GO" id="GO:0003700">
    <property type="term" value="F:DNA-binding transcription factor activity"/>
    <property type="evidence" value="ECO:0007669"/>
    <property type="project" value="InterPro"/>
</dbReference>
<dbReference type="Pfam" id="PF00392">
    <property type="entry name" value="GntR"/>
    <property type="match status" value="1"/>
</dbReference>
<dbReference type="InterPro" id="IPR008920">
    <property type="entry name" value="TF_FadR/GntR_C"/>
</dbReference>
<dbReference type="KEGG" id="salc:C2138_12205"/>
<name>A0A2U1T1J0_9MICO</name>
<protein>
    <submittedName>
        <fullName evidence="5">GntR family transcriptional regulator</fullName>
    </submittedName>
</protein>
<evidence type="ECO:0000313" key="5">
    <source>
        <dbReference type="EMBL" id="PWB97643.1"/>
    </source>
</evidence>
<accession>A0A2U1T1J0</accession>
<dbReference type="SMART" id="SM00895">
    <property type="entry name" value="FCD"/>
    <property type="match status" value="1"/>
</dbReference>
<keyword evidence="6" id="KW-1185">Reference proteome</keyword>
<keyword evidence="3" id="KW-0804">Transcription</keyword>
<dbReference type="Pfam" id="PF07729">
    <property type="entry name" value="FCD"/>
    <property type="match status" value="1"/>
</dbReference>
<evidence type="ECO:0000256" key="2">
    <source>
        <dbReference type="ARBA" id="ARBA00023125"/>
    </source>
</evidence>
<organism evidence="5 6">
    <name type="scientific">Homoserinimonas hongtaonis</name>
    <dbReference type="NCBI Taxonomy" id="2079791"/>
    <lineage>
        <taxon>Bacteria</taxon>
        <taxon>Bacillati</taxon>
        <taxon>Actinomycetota</taxon>
        <taxon>Actinomycetes</taxon>
        <taxon>Micrococcales</taxon>
        <taxon>Microbacteriaceae</taxon>
        <taxon>Homoserinimonas</taxon>
    </lineage>
</organism>
<dbReference type="PANTHER" id="PTHR43537">
    <property type="entry name" value="TRANSCRIPTIONAL REGULATOR, GNTR FAMILY"/>
    <property type="match status" value="1"/>
</dbReference>
<evidence type="ECO:0000313" key="6">
    <source>
        <dbReference type="Proteomes" id="UP000244978"/>
    </source>
</evidence>
<dbReference type="SMART" id="SM00345">
    <property type="entry name" value="HTH_GNTR"/>
    <property type="match status" value="1"/>
</dbReference>
<dbReference type="Proteomes" id="UP000244978">
    <property type="component" value="Unassembled WGS sequence"/>
</dbReference>
<dbReference type="CDD" id="cd07377">
    <property type="entry name" value="WHTH_GntR"/>
    <property type="match status" value="1"/>
</dbReference>
<dbReference type="GO" id="GO:0003677">
    <property type="term" value="F:DNA binding"/>
    <property type="evidence" value="ECO:0007669"/>
    <property type="project" value="UniProtKB-KW"/>
</dbReference>
<dbReference type="InterPro" id="IPR036388">
    <property type="entry name" value="WH-like_DNA-bd_sf"/>
</dbReference>
<evidence type="ECO:0000256" key="1">
    <source>
        <dbReference type="ARBA" id="ARBA00023015"/>
    </source>
</evidence>
<dbReference type="PROSITE" id="PS50949">
    <property type="entry name" value="HTH_GNTR"/>
    <property type="match status" value="1"/>
</dbReference>
<keyword evidence="2" id="KW-0238">DNA-binding</keyword>
<comment type="caution">
    <text evidence="5">The sequence shown here is derived from an EMBL/GenBank/DDBJ whole genome shotgun (WGS) entry which is preliminary data.</text>
</comment>
<reference evidence="6" key="1">
    <citation type="submission" date="2018-04" db="EMBL/GenBank/DDBJ databases">
        <authorList>
            <person name="Liu S."/>
            <person name="Wang Z."/>
            <person name="Li J."/>
        </authorList>
    </citation>
    <scope>NUCLEOTIDE SEQUENCE [LARGE SCALE GENOMIC DNA]</scope>
    <source>
        <strain evidence="6">S1194</strain>
    </source>
</reference>
<dbReference type="Gene3D" id="1.20.120.530">
    <property type="entry name" value="GntR ligand-binding domain-like"/>
    <property type="match status" value="1"/>
</dbReference>
<evidence type="ECO:0000259" key="4">
    <source>
        <dbReference type="PROSITE" id="PS50949"/>
    </source>
</evidence>
<dbReference type="Gene3D" id="1.10.10.10">
    <property type="entry name" value="Winged helix-like DNA-binding domain superfamily/Winged helix DNA-binding domain"/>
    <property type="match status" value="1"/>
</dbReference>